<evidence type="ECO:0000256" key="1">
    <source>
        <dbReference type="SAM" id="MobiDB-lite"/>
    </source>
</evidence>
<feature type="compositionally biased region" description="Pro residues" evidence="1">
    <location>
        <begin position="125"/>
        <end position="136"/>
    </location>
</feature>
<gene>
    <name evidence="2" type="ORF">CERSUDRAFT_100857</name>
</gene>
<feature type="compositionally biased region" description="Basic and acidic residues" evidence="1">
    <location>
        <begin position="113"/>
        <end position="123"/>
    </location>
</feature>
<accession>M2QG07</accession>
<feature type="compositionally biased region" description="Basic residues" evidence="1">
    <location>
        <begin position="1"/>
        <end position="10"/>
    </location>
</feature>
<protein>
    <submittedName>
        <fullName evidence="2">Uncharacterized protein</fullName>
    </submittedName>
</protein>
<name>M2QG07_CERS8</name>
<keyword evidence="3" id="KW-1185">Reference proteome</keyword>
<dbReference type="OrthoDB" id="3059115at2759"/>
<feature type="compositionally biased region" description="Pro residues" evidence="1">
    <location>
        <begin position="89"/>
        <end position="99"/>
    </location>
</feature>
<evidence type="ECO:0000313" key="3">
    <source>
        <dbReference type="Proteomes" id="UP000016930"/>
    </source>
</evidence>
<feature type="region of interest" description="Disordered" evidence="1">
    <location>
        <begin position="335"/>
        <end position="370"/>
    </location>
</feature>
<feature type="region of interest" description="Disordered" evidence="1">
    <location>
        <begin position="77"/>
        <end position="149"/>
    </location>
</feature>
<dbReference type="AlphaFoldDB" id="M2QG07"/>
<feature type="compositionally biased region" description="Low complexity" evidence="1">
    <location>
        <begin position="183"/>
        <end position="198"/>
    </location>
</feature>
<feature type="compositionally biased region" description="Polar residues" evidence="1">
    <location>
        <begin position="216"/>
        <end position="226"/>
    </location>
</feature>
<feature type="region of interest" description="Disordered" evidence="1">
    <location>
        <begin position="180"/>
        <end position="234"/>
    </location>
</feature>
<evidence type="ECO:0000313" key="2">
    <source>
        <dbReference type="EMBL" id="EMD30940.1"/>
    </source>
</evidence>
<reference evidence="2 3" key="1">
    <citation type="journal article" date="2012" name="Proc. Natl. Acad. Sci. U.S.A.">
        <title>Comparative genomics of Ceriporiopsis subvermispora and Phanerochaete chrysosporium provide insight into selective ligninolysis.</title>
        <authorList>
            <person name="Fernandez-Fueyo E."/>
            <person name="Ruiz-Duenas F.J."/>
            <person name="Ferreira P."/>
            <person name="Floudas D."/>
            <person name="Hibbett D.S."/>
            <person name="Canessa P."/>
            <person name="Larrondo L.F."/>
            <person name="James T.Y."/>
            <person name="Seelenfreund D."/>
            <person name="Lobos S."/>
            <person name="Polanco R."/>
            <person name="Tello M."/>
            <person name="Honda Y."/>
            <person name="Watanabe T."/>
            <person name="Watanabe T."/>
            <person name="Ryu J.S."/>
            <person name="Kubicek C.P."/>
            <person name="Schmoll M."/>
            <person name="Gaskell J."/>
            <person name="Hammel K.E."/>
            <person name="St John F.J."/>
            <person name="Vanden Wymelenberg A."/>
            <person name="Sabat G."/>
            <person name="Splinter BonDurant S."/>
            <person name="Syed K."/>
            <person name="Yadav J.S."/>
            <person name="Doddapaneni H."/>
            <person name="Subramanian V."/>
            <person name="Lavin J.L."/>
            <person name="Oguiza J.A."/>
            <person name="Perez G."/>
            <person name="Pisabarro A.G."/>
            <person name="Ramirez L."/>
            <person name="Santoyo F."/>
            <person name="Master E."/>
            <person name="Coutinho P.M."/>
            <person name="Henrissat B."/>
            <person name="Lombard V."/>
            <person name="Magnuson J.K."/>
            <person name="Kuees U."/>
            <person name="Hori C."/>
            <person name="Igarashi K."/>
            <person name="Samejima M."/>
            <person name="Held B.W."/>
            <person name="Barry K.W."/>
            <person name="LaButti K.M."/>
            <person name="Lapidus A."/>
            <person name="Lindquist E.A."/>
            <person name="Lucas S.M."/>
            <person name="Riley R."/>
            <person name="Salamov A.A."/>
            <person name="Hoffmeister D."/>
            <person name="Schwenk D."/>
            <person name="Hadar Y."/>
            <person name="Yarden O."/>
            <person name="de Vries R.P."/>
            <person name="Wiebenga A."/>
            <person name="Stenlid J."/>
            <person name="Eastwood D."/>
            <person name="Grigoriev I.V."/>
            <person name="Berka R.M."/>
            <person name="Blanchette R.A."/>
            <person name="Kersten P."/>
            <person name="Martinez A.T."/>
            <person name="Vicuna R."/>
            <person name="Cullen D."/>
        </authorList>
    </citation>
    <scope>NUCLEOTIDE SEQUENCE [LARGE SCALE GENOMIC DNA]</scope>
    <source>
        <strain evidence="2 3">B</strain>
    </source>
</reference>
<dbReference type="Proteomes" id="UP000016930">
    <property type="component" value="Unassembled WGS sequence"/>
</dbReference>
<feature type="region of interest" description="Disordered" evidence="1">
    <location>
        <begin position="1"/>
        <end position="40"/>
    </location>
</feature>
<organism evidence="2 3">
    <name type="scientific">Ceriporiopsis subvermispora (strain B)</name>
    <name type="common">White-rot fungus</name>
    <name type="synonym">Gelatoporia subvermispora</name>
    <dbReference type="NCBI Taxonomy" id="914234"/>
    <lineage>
        <taxon>Eukaryota</taxon>
        <taxon>Fungi</taxon>
        <taxon>Dikarya</taxon>
        <taxon>Basidiomycota</taxon>
        <taxon>Agaricomycotina</taxon>
        <taxon>Agaricomycetes</taxon>
        <taxon>Polyporales</taxon>
        <taxon>Gelatoporiaceae</taxon>
        <taxon>Gelatoporia</taxon>
    </lineage>
</organism>
<sequence length="548" mass="59880">MARIGKKPRAKTTALSSAVAAEEKRKRIRPRRKVDMNSLEGVRSEKQAYMKRSVPQRKALGGDPYFQTLVAAEQRLLDSGSNSNAPNPILSPPSSPTPFSPARVAPISPSTRAETHPPADRRSSFPPPTPGRPPMADPSARLPSAPPIPFVAGAQMPSIAAPQPTAVSCAPNAGLSSTRLRVSAASESSDESAPSQQAGVSEQFIDPRLRSRVNEAASTSQGQQPTSDKDNLTDGMRMVVRSFPHIPIEELGGALANCRRQRPGSKEHQDAMGLLFAAIKEAHSIGKELCEKHNVDAAQFWPDLDTKDEGSVDRFLKFFEVHWSIQQKYLDHDAQKKRAPGVKKKAKSQTGPWVWNHEAGKPEPLTGPIKRSARDRADNWLGVIEAGCDIAREILKNQKGFERCLSCLDATHPRERGSSLWKDSHCPRLTGCGCPLDTSLVELWVTKIVGGMANIPQRNYNEEDFVARDYAFTPNHLRMIQGSIMAASGLTVQTMFQPKCGRLLTTIQWALESLIAALNPADPAVQRLQQLLVDFMMTAGQLRPVNGG</sequence>
<dbReference type="HOGENOM" id="CLU_496950_0_0_1"/>
<feature type="compositionally biased region" description="Basic residues" evidence="1">
    <location>
        <begin position="337"/>
        <end position="347"/>
    </location>
</feature>
<dbReference type="EMBL" id="KB445828">
    <property type="protein sequence ID" value="EMD30940.1"/>
    <property type="molecule type" value="Genomic_DNA"/>
</dbReference>
<proteinExistence type="predicted"/>